<evidence type="ECO:0000256" key="4">
    <source>
        <dbReference type="ARBA" id="ARBA00022645"/>
    </source>
</evidence>
<evidence type="ECO:0000256" key="12">
    <source>
        <dbReference type="ARBA" id="ARBA00066668"/>
    </source>
</evidence>
<dbReference type="CDD" id="cd06456">
    <property type="entry name" value="M3A_DCP"/>
    <property type="match status" value="1"/>
</dbReference>
<sequence length="710" mass="79357">MLVCSALAVQSGIAADAPKGPVNTGRLAATSTKANPLLAASRLPYGFPEFDKIRNEHFAPAFEIGLKQHSAEIRQIAENKVSPSFENTIVALERSGRLLTRVESIFSNLTATNTNPVLEQLSVELAPKLSAHQDQITLNGKLFERIAALYQQREQLGLDAESLRLLERYYTDFVRAGAKLNAEQKEKLKSLNSQLATLGTRFSQNVLKETNASALVVDTREELKGLSDSEIQTAAATAKSRGLDGKFVIPLMNTTGQPLLATLENRQTRQRLYEASVNRGSHGGSFDNRQVAIDLAKLRAERAQLLGYPNYAAYGLQSETAKTPEAVNNMLGQLAPAAVKNARAEAAELQKLIDAQQGGFQLAAWDWAYYTEQLRKARYAFDDSQLRPYFELNNVLENGVFFAATKLYGITFKERKDLPVYHPSVRVYEISDRDGKPMALFIADMYARDSKRGGAWMNSYAEQADLFGYKPIIANHLNIPQPPAGEATLLTMDEVRTAFHEFGHALHGLFSKVRYPRFSGTNVPRDFVEYPSQVNEMWATWPEVLTNYAKHYQSGQVIPQNLLDKVSAASRFNQGFATTEYIAASLLDQRWHQISADAIPSDALAFEQQALKQMGADFAPVPPRYRTTYFSHIFGGGYSAGYYAYLWSEVLDADTVEWFKENGGLTRKNGDWFREKLLSRGGSIDPMESFRQFRGRDPKIQPLLERRGLQ</sequence>
<dbReference type="SUPFAM" id="SSF55486">
    <property type="entry name" value="Metalloproteases ('zincins'), catalytic domain"/>
    <property type="match status" value="1"/>
</dbReference>
<accession>A0A941I6P9</accession>
<evidence type="ECO:0000313" key="18">
    <source>
        <dbReference type="Proteomes" id="UP000680067"/>
    </source>
</evidence>
<evidence type="ECO:0000256" key="11">
    <source>
        <dbReference type="ARBA" id="ARBA00054529"/>
    </source>
</evidence>
<dbReference type="PANTHER" id="PTHR43660:SF1">
    <property type="entry name" value="DIPEPTIDYL CARBOXYPEPTIDASE"/>
    <property type="match status" value="1"/>
</dbReference>
<keyword evidence="9 15" id="KW-0482">Metalloprotease</keyword>
<gene>
    <name evidence="17" type="ORF">KDM89_18470</name>
</gene>
<evidence type="ECO:0000256" key="15">
    <source>
        <dbReference type="RuleBase" id="RU003435"/>
    </source>
</evidence>
<keyword evidence="4" id="KW-0121">Carboxypeptidase</keyword>
<keyword evidence="18" id="KW-1185">Reference proteome</keyword>
<evidence type="ECO:0000256" key="6">
    <source>
        <dbReference type="ARBA" id="ARBA00022723"/>
    </source>
</evidence>
<reference evidence="17" key="1">
    <citation type="submission" date="2021-04" db="EMBL/GenBank/DDBJ databases">
        <title>novel species isolated from subtropical streams in China.</title>
        <authorList>
            <person name="Lu H."/>
        </authorList>
    </citation>
    <scope>NUCLEOTIDE SEQUENCE</scope>
    <source>
        <strain evidence="17">LFS511W</strain>
    </source>
</reference>
<dbReference type="Proteomes" id="UP000680067">
    <property type="component" value="Unassembled WGS sequence"/>
</dbReference>
<dbReference type="GO" id="GO:0005829">
    <property type="term" value="C:cytosol"/>
    <property type="evidence" value="ECO:0007669"/>
    <property type="project" value="TreeGrafter"/>
</dbReference>
<name>A0A941I6P9_9BURK</name>
<dbReference type="Gene3D" id="3.40.390.10">
    <property type="entry name" value="Collagenase (Catalytic Domain)"/>
    <property type="match status" value="1"/>
</dbReference>
<evidence type="ECO:0000256" key="2">
    <source>
        <dbReference type="ARBA" id="ARBA00006040"/>
    </source>
</evidence>
<evidence type="ECO:0000256" key="8">
    <source>
        <dbReference type="ARBA" id="ARBA00022833"/>
    </source>
</evidence>
<dbReference type="FunFam" id="3.40.390.10:FF:000009">
    <property type="entry name" value="Oligopeptidase A"/>
    <property type="match status" value="1"/>
</dbReference>
<dbReference type="InterPro" id="IPR024077">
    <property type="entry name" value="Neurolysin/TOP_dom2"/>
</dbReference>
<comment type="function">
    <text evidence="11">Removes dipeptides from the C-termini of N-blocked tripeptides, tetrapeptides and larger peptides.</text>
</comment>
<dbReference type="GO" id="GO:0008241">
    <property type="term" value="F:peptidyl-dipeptidase activity"/>
    <property type="evidence" value="ECO:0007669"/>
    <property type="project" value="UniProtKB-EC"/>
</dbReference>
<dbReference type="Gene3D" id="1.20.1050.40">
    <property type="entry name" value="Endopeptidase. Chain P, domain 1"/>
    <property type="match status" value="1"/>
</dbReference>
<dbReference type="AlphaFoldDB" id="A0A941I6P9"/>
<dbReference type="GO" id="GO:0004180">
    <property type="term" value="F:carboxypeptidase activity"/>
    <property type="evidence" value="ECO:0007669"/>
    <property type="project" value="UniProtKB-KW"/>
</dbReference>
<comment type="cofactor">
    <cofactor evidence="15">
        <name>Zn(2+)</name>
        <dbReference type="ChEBI" id="CHEBI:29105"/>
    </cofactor>
    <text evidence="15">Binds 1 zinc ion.</text>
</comment>
<dbReference type="Pfam" id="PF01432">
    <property type="entry name" value="Peptidase_M3"/>
    <property type="match status" value="1"/>
</dbReference>
<dbReference type="Gene3D" id="1.10.1370.10">
    <property type="entry name" value="Neurolysin, domain 3"/>
    <property type="match status" value="1"/>
</dbReference>
<comment type="catalytic activity">
    <reaction evidence="10">
        <text>Hydrolysis of unblocked, C-terminal dipeptides from oligopeptides, with broad specificity. Does not hydrolyze bonds in which P1' is Pro, or both P1 and P1' are Gly.</text>
        <dbReference type="EC" id="3.4.15.5"/>
    </reaction>
</comment>
<dbReference type="InterPro" id="IPR045090">
    <property type="entry name" value="Pept_M3A_M3B"/>
</dbReference>
<proteinExistence type="inferred from homology"/>
<dbReference type="GO" id="GO:0004222">
    <property type="term" value="F:metalloendopeptidase activity"/>
    <property type="evidence" value="ECO:0007669"/>
    <property type="project" value="InterPro"/>
</dbReference>
<protein>
    <recommendedName>
        <fullName evidence="13">Dipeptidyl carboxypeptidase</fullName>
        <ecNumber evidence="12">3.4.15.5</ecNumber>
    </recommendedName>
    <alternativeName>
        <fullName evidence="14">Peptidyl-dipeptidase Dcp</fullName>
    </alternativeName>
</protein>
<dbReference type="InterPro" id="IPR034005">
    <property type="entry name" value="M3A_DCP"/>
</dbReference>
<evidence type="ECO:0000256" key="7">
    <source>
        <dbReference type="ARBA" id="ARBA00022801"/>
    </source>
</evidence>
<dbReference type="EC" id="3.4.15.5" evidence="12"/>
<evidence type="ECO:0000259" key="16">
    <source>
        <dbReference type="Pfam" id="PF01432"/>
    </source>
</evidence>
<dbReference type="GO" id="GO:0006508">
    <property type="term" value="P:proteolysis"/>
    <property type="evidence" value="ECO:0007669"/>
    <property type="project" value="UniProtKB-KW"/>
</dbReference>
<evidence type="ECO:0000256" key="10">
    <source>
        <dbReference type="ARBA" id="ARBA00052506"/>
    </source>
</evidence>
<dbReference type="EMBL" id="JAGSPN010000019">
    <property type="protein sequence ID" value="MBR7784137.1"/>
    <property type="molecule type" value="Genomic_DNA"/>
</dbReference>
<keyword evidence="6 15" id="KW-0479">Metal-binding</keyword>
<feature type="domain" description="Peptidase M3A/M3B catalytic" evidence="16">
    <location>
        <begin position="260"/>
        <end position="708"/>
    </location>
</feature>
<evidence type="ECO:0000256" key="9">
    <source>
        <dbReference type="ARBA" id="ARBA00023049"/>
    </source>
</evidence>
<keyword evidence="7 15" id="KW-0378">Hydrolase</keyword>
<evidence type="ECO:0000313" key="17">
    <source>
        <dbReference type="EMBL" id="MBR7784137.1"/>
    </source>
</evidence>
<keyword evidence="3" id="KW-0963">Cytoplasm</keyword>
<dbReference type="InterPro" id="IPR024079">
    <property type="entry name" value="MetalloPept_cat_dom_sf"/>
</dbReference>
<dbReference type="InterPro" id="IPR024080">
    <property type="entry name" value="Neurolysin/TOP_N"/>
</dbReference>
<evidence type="ECO:0000256" key="13">
    <source>
        <dbReference type="ARBA" id="ARBA00070755"/>
    </source>
</evidence>
<evidence type="ECO:0000256" key="14">
    <source>
        <dbReference type="ARBA" id="ARBA00075608"/>
    </source>
</evidence>
<comment type="similarity">
    <text evidence="2 15">Belongs to the peptidase M3 family.</text>
</comment>
<organism evidence="17 18">
    <name type="scientific">Undibacterium luofuense</name>
    <dbReference type="NCBI Taxonomy" id="2828733"/>
    <lineage>
        <taxon>Bacteria</taxon>
        <taxon>Pseudomonadati</taxon>
        <taxon>Pseudomonadota</taxon>
        <taxon>Betaproteobacteria</taxon>
        <taxon>Burkholderiales</taxon>
        <taxon>Oxalobacteraceae</taxon>
        <taxon>Undibacterium</taxon>
    </lineage>
</organism>
<comment type="caution">
    <text evidence="17">The sequence shown here is derived from an EMBL/GenBank/DDBJ whole genome shotgun (WGS) entry which is preliminary data.</text>
</comment>
<keyword evidence="8 15" id="KW-0862">Zinc</keyword>
<evidence type="ECO:0000256" key="5">
    <source>
        <dbReference type="ARBA" id="ARBA00022670"/>
    </source>
</evidence>
<dbReference type="PANTHER" id="PTHR43660">
    <property type="entry name" value="DIPEPTIDYL CARBOXYPEPTIDASE"/>
    <property type="match status" value="1"/>
</dbReference>
<keyword evidence="5 15" id="KW-0645">Protease</keyword>
<dbReference type="InterPro" id="IPR001567">
    <property type="entry name" value="Pept_M3A_M3B_dom"/>
</dbReference>
<evidence type="ECO:0000256" key="3">
    <source>
        <dbReference type="ARBA" id="ARBA00022490"/>
    </source>
</evidence>
<dbReference type="GO" id="GO:0046872">
    <property type="term" value="F:metal ion binding"/>
    <property type="evidence" value="ECO:0007669"/>
    <property type="project" value="UniProtKB-UniRule"/>
</dbReference>
<dbReference type="FunFam" id="1.10.1370.40:FF:000001">
    <property type="entry name" value="Dipeptidyl carboxypeptidase II"/>
    <property type="match status" value="1"/>
</dbReference>
<evidence type="ECO:0000256" key="1">
    <source>
        <dbReference type="ARBA" id="ARBA00004496"/>
    </source>
</evidence>
<comment type="subcellular location">
    <subcellularLocation>
        <location evidence="1">Cytoplasm</location>
    </subcellularLocation>
</comment>